<dbReference type="InterPro" id="IPR000182">
    <property type="entry name" value="GNAT_dom"/>
</dbReference>
<accession>A0A177K7P6</accession>
<organism evidence="2 3">
    <name type="scientific">Microbacterium oleivorans</name>
    <dbReference type="NCBI Taxonomy" id="273677"/>
    <lineage>
        <taxon>Bacteria</taxon>
        <taxon>Bacillati</taxon>
        <taxon>Actinomycetota</taxon>
        <taxon>Actinomycetes</taxon>
        <taxon>Micrococcales</taxon>
        <taxon>Microbacteriaceae</taxon>
        <taxon>Microbacterium</taxon>
    </lineage>
</organism>
<sequence length="203" mass="21635">MITVTPARADDLAPAAAVLAEAFEKDPVMASVVPGSARRRERLTDLFHALLASGPYATGTVDLAHDADGTILGVAAWEGPHAERGSLARQVGELPRFGRALGWLGIPRALALLSRLARHRPRAPHWYLAEIGVSAAARGKGVGKALLSAQLDTLDTTRQVAYLESSTPDNRRLYRRLGFEELSPIAGLPGAQPVAMLRLPAAR</sequence>
<evidence type="ECO:0000259" key="1">
    <source>
        <dbReference type="PROSITE" id="PS51186"/>
    </source>
</evidence>
<dbReference type="GO" id="GO:0016747">
    <property type="term" value="F:acyltransferase activity, transferring groups other than amino-acyl groups"/>
    <property type="evidence" value="ECO:0007669"/>
    <property type="project" value="InterPro"/>
</dbReference>
<dbReference type="Proteomes" id="UP000076998">
    <property type="component" value="Unassembled WGS sequence"/>
</dbReference>
<proteinExistence type="predicted"/>
<dbReference type="CDD" id="cd04301">
    <property type="entry name" value="NAT_SF"/>
    <property type="match status" value="1"/>
</dbReference>
<gene>
    <name evidence="2" type="ORF">AYL44_13840</name>
</gene>
<dbReference type="Gene3D" id="3.40.630.30">
    <property type="match status" value="1"/>
</dbReference>
<protein>
    <submittedName>
        <fullName evidence="2">Acetyltransferase</fullName>
    </submittedName>
</protein>
<keyword evidence="2" id="KW-0808">Transferase</keyword>
<dbReference type="AlphaFoldDB" id="A0A177K7P6"/>
<dbReference type="RefSeq" id="WP_064003851.1">
    <property type="nucleotide sequence ID" value="NZ_LSTV01000005.1"/>
</dbReference>
<feature type="domain" description="N-acetyltransferase" evidence="1">
    <location>
        <begin position="2"/>
        <end position="201"/>
    </location>
</feature>
<comment type="caution">
    <text evidence="2">The sequence shown here is derived from an EMBL/GenBank/DDBJ whole genome shotgun (WGS) entry which is preliminary data.</text>
</comment>
<dbReference type="InterPro" id="IPR052523">
    <property type="entry name" value="Trichothecene_AcTrans"/>
</dbReference>
<evidence type="ECO:0000313" key="2">
    <source>
        <dbReference type="EMBL" id="OAH49077.1"/>
    </source>
</evidence>
<reference evidence="2 3" key="1">
    <citation type="submission" date="2016-02" db="EMBL/GenBank/DDBJ databases">
        <authorList>
            <person name="Wen L."/>
            <person name="He K."/>
            <person name="Yang H."/>
        </authorList>
    </citation>
    <scope>NUCLEOTIDE SEQUENCE [LARGE SCALE GENOMIC DNA]</scope>
    <source>
        <strain evidence="2 3">CD11_3</strain>
    </source>
</reference>
<dbReference type="PROSITE" id="PS51186">
    <property type="entry name" value="GNAT"/>
    <property type="match status" value="1"/>
</dbReference>
<dbReference type="Pfam" id="PF13508">
    <property type="entry name" value="Acetyltransf_7"/>
    <property type="match status" value="1"/>
</dbReference>
<dbReference type="InterPro" id="IPR016181">
    <property type="entry name" value="Acyl_CoA_acyltransferase"/>
</dbReference>
<name>A0A177K7P6_9MICO</name>
<evidence type="ECO:0000313" key="3">
    <source>
        <dbReference type="Proteomes" id="UP000076998"/>
    </source>
</evidence>
<dbReference type="PANTHER" id="PTHR42791">
    <property type="entry name" value="GNAT FAMILY ACETYLTRANSFERASE"/>
    <property type="match status" value="1"/>
</dbReference>
<dbReference type="PANTHER" id="PTHR42791:SF1">
    <property type="entry name" value="N-ACETYLTRANSFERASE DOMAIN-CONTAINING PROTEIN"/>
    <property type="match status" value="1"/>
</dbReference>
<dbReference type="SUPFAM" id="SSF55729">
    <property type="entry name" value="Acyl-CoA N-acyltransferases (Nat)"/>
    <property type="match status" value="1"/>
</dbReference>
<dbReference type="OrthoDB" id="7057833at2"/>
<dbReference type="EMBL" id="LSTV01000005">
    <property type="protein sequence ID" value="OAH49077.1"/>
    <property type="molecule type" value="Genomic_DNA"/>
</dbReference>